<evidence type="ECO:0000313" key="2">
    <source>
        <dbReference type="EMBL" id="BBA33597.1"/>
    </source>
</evidence>
<accession>A0A250KPU0</accession>
<dbReference type="Proteomes" id="UP000266313">
    <property type="component" value="Chromosome"/>
</dbReference>
<keyword evidence="1" id="KW-1133">Transmembrane helix</keyword>
<organism evidence="2 3">
    <name type="scientific">Methylocaldum marinum</name>
    <dbReference type="NCBI Taxonomy" id="1432792"/>
    <lineage>
        <taxon>Bacteria</taxon>
        <taxon>Pseudomonadati</taxon>
        <taxon>Pseudomonadota</taxon>
        <taxon>Gammaproteobacteria</taxon>
        <taxon>Methylococcales</taxon>
        <taxon>Methylococcaceae</taxon>
        <taxon>Methylocaldum</taxon>
    </lineage>
</organism>
<dbReference type="AlphaFoldDB" id="A0A250KPU0"/>
<dbReference type="EMBL" id="AP017928">
    <property type="protein sequence ID" value="BBA33597.1"/>
    <property type="molecule type" value="Genomic_DNA"/>
</dbReference>
<dbReference type="KEGG" id="mmai:sS8_1639"/>
<proteinExistence type="predicted"/>
<protein>
    <submittedName>
        <fullName evidence="2">Uncharacterized protein</fullName>
    </submittedName>
</protein>
<keyword evidence="1" id="KW-0472">Membrane</keyword>
<evidence type="ECO:0000256" key="1">
    <source>
        <dbReference type="SAM" id="Phobius"/>
    </source>
</evidence>
<sequence length="79" mass="8612">MKAIQASPSAMPTWLQAGLRARERGSSPETAPSRAQKRSGIVLFLDSLTVAGAAPALFLMRQERTGFPFNPGRRARRDT</sequence>
<keyword evidence="3" id="KW-1185">Reference proteome</keyword>
<gene>
    <name evidence="2" type="ORF">sS8_1639</name>
</gene>
<evidence type="ECO:0000313" key="3">
    <source>
        <dbReference type="Proteomes" id="UP000266313"/>
    </source>
</evidence>
<keyword evidence="1" id="KW-0812">Transmembrane</keyword>
<reference evidence="2 3" key="1">
    <citation type="submission" date="2016-12" db="EMBL/GenBank/DDBJ databases">
        <title>Genome sequencing of Methylocaldum marinum.</title>
        <authorList>
            <person name="Takeuchi M."/>
            <person name="Kamagata Y."/>
            <person name="Hiraoka S."/>
            <person name="Oshima K."/>
            <person name="Hattori M."/>
            <person name="Iwasaki W."/>
        </authorList>
    </citation>
    <scope>NUCLEOTIDE SEQUENCE [LARGE SCALE GENOMIC DNA]</scope>
    <source>
        <strain evidence="2 3">S8</strain>
    </source>
</reference>
<feature type="transmembrane region" description="Helical" evidence="1">
    <location>
        <begin position="41"/>
        <end position="60"/>
    </location>
</feature>
<name>A0A250KPU0_9GAMM</name>